<dbReference type="PANTHER" id="PTHR28498">
    <property type="entry name" value="ZINC FINGER SWIM DOMAIN-CONTAINING PROTEIN 7"/>
    <property type="match status" value="1"/>
</dbReference>
<reference evidence="4" key="1">
    <citation type="submission" date="2025-08" db="UniProtKB">
        <authorList>
            <consortium name="RefSeq"/>
        </authorList>
    </citation>
    <scope>IDENTIFICATION</scope>
</reference>
<organism evidence="3 4">
    <name type="scientific">Aplysia californica</name>
    <name type="common">California sea hare</name>
    <dbReference type="NCBI Taxonomy" id="6500"/>
    <lineage>
        <taxon>Eukaryota</taxon>
        <taxon>Metazoa</taxon>
        <taxon>Spiralia</taxon>
        <taxon>Lophotrochozoa</taxon>
        <taxon>Mollusca</taxon>
        <taxon>Gastropoda</taxon>
        <taxon>Heterobranchia</taxon>
        <taxon>Euthyneura</taxon>
        <taxon>Tectipleura</taxon>
        <taxon>Aplysiida</taxon>
        <taxon>Aplysioidea</taxon>
        <taxon>Aplysiidae</taxon>
        <taxon>Aplysia</taxon>
    </lineage>
</organism>
<feature type="domain" description="SWIM-type" evidence="2">
    <location>
        <begin position="87"/>
        <end position="125"/>
    </location>
</feature>
<dbReference type="PANTHER" id="PTHR28498:SF1">
    <property type="entry name" value="ZINC FINGER SWIM DOMAIN-CONTAINING PROTEIN 7"/>
    <property type="match status" value="1"/>
</dbReference>
<keyword evidence="1" id="KW-0863">Zinc-finger</keyword>
<evidence type="ECO:0000259" key="2">
    <source>
        <dbReference type="PROSITE" id="PS50966"/>
    </source>
</evidence>
<protein>
    <submittedName>
        <fullName evidence="4">Zinc finger SWIM domain-containing protein 7</fullName>
    </submittedName>
</protein>
<gene>
    <name evidence="4" type="primary">LOC101860061</name>
</gene>
<evidence type="ECO:0000313" key="4">
    <source>
        <dbReference type="RefSeq" id="XP_012945297.1"/>
    </source>
</evidence>
<dbReference type="InterPro" id="IPR007527">
    <property type="entry name" value="Znf_SWIM"/>
</dbReference>
<dbReference type="RefSeq" id="XP_012945297.1">
    <property type="nucleotide sequence ID" value="XM_013089843.2"/>
</dbReference>
<evidence type="ECO:0000256" key="1">
    <source>
        <dbReference type="PROSITE-ProRule" id="PRU00325"/>
    </source>
</evidence>
<name>A0ABM1ACX4_APLCA</name>
<sequence length="147" mass="16293">MERMINSDATNAGAPLTDLCKQLMSEVQRSYSEQQKLSDELLSSLHFVFQGPLSSALELVEKSSVTHIESPSGRALFQVIGTSGTPYTCFPNLRYCSCPAYNFSVLRKEDHLMCKHVLAIQLSEAMGRSKKQSVSDAEIGNMIKEID</sequence>
<evidence type="ECO:0000313" key="3">
    <source>
        <dbReference type="Proteomes" id="UP000694888"/>
    </source>
</evidence>
<dbReference type="Proteomes" id="UP000694888">
    <property type="component" value="Unplaced"/>
</dbReference>
<keyword evidence="1" id="KW-0479">Metal-binding</keyword>
<proteinExistence type="predicted"/>
<keyword evidence="1" id="KW-0862">Zinc</keyword>
<keyword evidence="3" id="KW-1185">Reference proteome</keyword>
<dbReference type="Pfam" id="PF04434">
    <property type="entry name" value="SWIM"/>
    <property type="match status" value="1"/>
</dbReference>
<dbReference type="PROSITE" id="PS50966">
    <property type="entry name" value="ZF_SWIM"/>
    <property type="match status" value="1"/>
</dbReference>
<accession>A0ABM1ACX4</accession>
<dbReference type="GeneID" id="101860061"/>